<proteinExistence type="predicted"/>
<dbReference type="NCBIfam" id="TIGR02171">
    <property type="entry name" value="Fb_sc_TIGR02171"/>
    <property type="match status" value="1"/>
</dbReference>
<dbReference type="InterPro" id="IPR011042">
    <property type="entry name" value="6-blade_b-propeller_TolB-like"/>
</dbReference>
<evidence type="ECO:0000259" key="1">
    <source>
        <dbReference type="Pfam" id="PF03781"/>
    </source>
</evidence>
<protein>
    <submittedName>
        <fullName evidence="2">Uncharacterized protein (TIGR02171 family)</fullName>
    </submittedName>
</protein>
<dbReference type="Pfam" id="PF03781">
    <property type="entry name" value="FGE-sulfatase"/>
    <property type="match status" value="1"/>
</dbReference>
<dbReference type="InterPro" id="IPR011044">
    <property type="entry name" value="Quino_amine_DH_bsu"/>
</dbReference>
<dbReference type="PANTHER" id="PTHR23150:SF19">
    <property type="entry name" value="FORMYLGLYCINE-GENERATING ENZYME"/>
    <property type="match status" value="1"/>
</dbReference>
<dbReference type="EMBL" id="PGEX01000001">
    <property type="protein sequence ID" value="PJJ42767.1"/>
    <property type="molecule type" value="Genomic_DNA"/>
</dbReference>
<dbReference type="SUPFAM" id="SSF56436">
    <property type="entry name" value="C-type lectin-like"/>
    <property type="match status" value="1"/>
</dbReference>
<dbReference type="Proteomes" id="UP000231134">
    <property type="component" value="Unassembled WGS sequence"/>
</dbReference>
<evidence type="ECO:0000313" key="3">
    <source>
        <dbReference type="Proteomes" id="UP000231134"/>
    </source>
</evidence>
<dbReference type="AlphaFoldDB" id="A0A2M9AAX8"/>
<dbReference type="InterPro" id="IPR022277">
    <property type="entry name" value="CHP02171_FIBSS"/>
</dbReference>
<name>A0A2M9AAX8_9BACT</name>
<dbReference type="InterPro" id="IPR016187">
    <property type="entry name" value="CTDL_fold"/>
</dbReference>
<dbReference type="PROSITE" id="PS51257">
    <property type="entry name" value="PROKAR_LIPOPROTEIN"/>
    <property type="match status" value="1"/>
</dbReference>
<keyword evidence="3" id="KW-1185">Reference proteome</keyword>
<dbReference type="Gene3D" id="2.120.10.30">
    <property type="entry name" value="TolB, C-terminal domain"/>
    <property type="match status" value="1"/>
</dbReference>
<dbReference type="Gene3D" id="3.90.1580.10">
    <property type="entry name" value="paralog of FGE (formylglycine-generating enzyme)"/>
    <property type="match status" value="1"/>
</dbReference>
<feature type="domain" description="Sulfatase-modifying factor enzyme-like" evidence="1">
    <location>
        <begin position="71"/>
        <end position="278"/>
    </location>
</feature>
<evidence type="ECO:0000313" key="2">
    <source>
        <dbReference type="EMBL" id="PJJ42767.1"/>
    </source>
</evidence>
<organism evidence="2 3">
    <name type="scientific">Hallerella succinigenes</name>
    <dbReference type="NCBI Taxonomy" id="1896222"/>
    <lineage>
        <taxon>Bacteria</taxon>
        <taxon>Pseudomonadati</taxon>
        <taxon>Fibrobacterota</taxon>
        <taxon>Fibrobacteria</taxon>
        <taxon>Fibrobacterales</taxon>
        <taxon>Fibrobacteraceae</taxon>
        <taxon>Hallerella</taxon>
    </lineage>
</organism>
<comment type="caution">
    <text evidence="2">The sequence shown here is derived from an EMBL/GenBank/DDBJ whole genome shotgun (WGS) entry which is preliminary data.</text>
</comment>
<dbReference type="InterPro" id="IPR042095">
    <property type="entry name" value="SUMF_sf"/>
</dbReference>
<dbReference type="GO" id="GO:0120147">
    <property type="term" value="F:formylglycine-generating oxidase activity"/>
    <property type="evidence" value="ECO:0007669"/>
    <property type="project" value="TreeGrafter"/>
</dbReference>
<dbReference type="InterPro" id="IPR005532">
    <property type="entry name" value="SUMF_dom"/>
</dbReference>
<reference evidence="2 3" key="1">
    <citation type="submission" date="2017-11" db="EMBL/GenBank/DDBJ databases">
        <title>Animal gut microbial communities from fecal samples from Wisconsin, USA.</title>
        <authorList>
            <person name="Neumann A."/>
        </authorList>
    </citation>
    <scope>NUCLEOTIDE SEQUENCE [LARGE SCALE GENOMIC DNA]</scope>
    <source>
        <strain evidence="2 3">UWS3</strain>
    </source>
</reference>
<dbReference type="PANTHER" id="PTHR23150">
    <property type="entry name" value="SULFATASE MODIFYING FACTOR 1, 2"/>
    <property type="match status" value="1"/>
</dbReference>
<dbReference type="InterPro" id="IPR051043">
    <property type="entry name" value="Sulfatase_Mod_Factor_Kinase"/>
</dbReference>
<accession>A0A2M9AAX8</accession>
<dbReference type="SUPFAM" id="SSF50969">
    <property type="entry name" value="YVTN repeat-like/Quinoprotein amine dehydrogenase"/>
    <property type="match status" value="1"/>
</dbReference>
<sequence>MPKLDVNSNLYMMIFRWLWILAVCLAGLISCTNEASTADTLSASYHDMQRIVSQGDSVQITAANITSRFSYNFYIDVHEVTVGEYAQVLNASFDSDEKDYPVTDVSFYDAVFFANEKSKAMELDTVYSYEGLSRSSDGHIIFLEKFTTDFQANGYRLPTEAEWIYAAQNGWNPLKNAWTSENSDFEKHKVCELPKDKNGLCDMAGNVLEWTNDWLSSAKDISVENFAGASHANSLSEVVVKGGSYRNAAANIQLKNRGDVYTVSPAMHAAYVGFRLVRGIVDFIQQPEEGGGLAWEWNVQVQTSASEIKKKLGALNSVLAFRDDETGNLGYIRFASSNPTVVEIVDTLDVYHPVISPDGSKIAFCTKPEGISGNSSLYVRDLNETGSNLVKLDVESAAIPRWRVLGADTQIVYVTSAANNANDVEWKQASTWSVPFANGTFGTPTKILEGSYNGGVLNDGTLAVSGARLLRAKVNGREEVWLDGEQACNVSLSEVSRQVLFLDFGSSTGEAFSGEAYLPHQKLLVSDARGNLTAMIPAPEHYTFDHTEWVENSPDYAVATLTDNDGAHSKIVLVRTMDSSVMEIASGNELWHPNLWIDAMEANQQIDLDMDSAGVYVFQGDEYVYQLLRVKMELFWNRADSLEVVCLGSSRVEDGIIAQKLDSSYAAVNLGHPGNTLSFTLFIAENYVLNHAHKLKALVIALDIDIWQASENAYFNQFQKYPGTVYDRNHHYWKNGTPSYFPQMVQSSYAEPNIRNTYLNTLGFNALEPQGWGEVSEVNVDSMWASIHPEIIDAQWLLLENFLTLTKARGISVVGIIFPQSPLYKETGSFGRYGPQRSVAVSIIEGLNALQKKYPNFVLMDENKMGDHDYSDAMAYGVDHLATPGAERLTDRLDSVLRTLETFQ</sequence>
<gene>
    <name evidence="2" type="ORF">BGX16_2812</name>
</gene>